<name>A6JJ75_RAT</name>
<evidence type="ECO:0000256" key="2">
    <source>
        <dbReference type="ARBA" id="ARBA00004236"/>
    </source>
</evidence>
<dbReference type="InterPro" id="IPR011050">
    <property type="entry name" value="Pectin_lyase_fold/virulence"/>
</dbReference>
<dbReference type="GO" id="GO:0005886">
    <property type="term" value="C:plasma membrane"/>
    <property type="evidence" value="ECO:0007669"/>
    <property type="project" value="UniProtKB-SubCell"/>
</dbReference>
<dbReference type="SUPFAM" id="SSF51126">
    <property type="entry name" value="Pectin lyase-like"/>
    <property type="match status" value="1"/>
</dbReference>
<feature type="non-terminal residue" evidence="9">
    <location>
        <position position="606"/>
    </location>
</feature>
<accession>A6JJ75</accession>
<evidence type="ECO:0000256" key="6">
    <source>
        <dbReference type="ARBA" id="ARBA00023180"/>
    </source>
</evidence>
<dbReference type="EMBL" id="CH473987">
    <property type="protein sequence ID" value="EDM18659.1"/>
    <property type="molecule type" value="Genomic_DNA"/>
</dbReference>
<feature type="compositionally biased region" description="Basic and acidic residues" evidence="7">
    <location>
        <begin position="589"/>
        <end position="606"/>
    </location>
</feature>
<evidence type="ECO:0000256" key="5">
    <source>
        <dbReference type="ARBA" id="ARBA00022989"/>
    </source>
</evidence>
<evidence type="ECO:0000259" key="8">
    <source>
        <dbReference type="PROSITE" id="PS51484"/>
    </source>
</evidence>
<dbReference type="EMBL" id="CH473987">
    <property type="protein sequence ID" value="EDM18655.1"/>
    <property type="molecule type" value="Genomic_DNA"/>
</dbReference>
<dbReference type="Pfam" id="PF10162">
    <property type="entry name" value="G8"/>
    <property type="match status" value="1"/>
</dbReference>
<reference evidence="9 10" key="2">
    <citation type="submission" date="2005-09" db="EMBL/GenBank/DDBJ databases">
        <authorList>
            <person name="Mural R.J."/>
            <person name="Li P.W."/>
            <person name="Adams M.D."/>
            <person name="Amanatides P.G."/>
            <person name="Baden-Tillson H."/>
            <person name="Barnstead M."/>
            <person name="Chin S.H."/>
            <person name="Dew I."/>
            <person name="Evans C.A."/>
            <person name="Ferriera S."/>
            <person name="Flanigan M."/>
            <person name="Fosler C."/>
            <person name="Glodek A."/>
            <person name="Gu Z."/>
            <person name="Holt R.A."/>
            <person name="Jennings D."/>
            <person name="Kraft C.L."/>
            <person name="Lu F."/>
            <person name="Nguyen T."/>
            <person name="Nusskern D.R."/>
            <person name="Pfannkoch C.M."/>
            <person name="Sitter C."/>
            <person name="Sutton G.G."/>
            <person name="Venter J.C."/>
            <person name="Wang Z."/>
            <person name="Woodage T."/>
            <person name="Zheng X.H."/>
            <person name="Zhong F."/>
        </authorList>
    </citation>
    <scope>NUCLEOTIDE SEQUENCE [LARGE SCALE GENOMIC DNA]</scope>
    <source>
        <strain evidence="9">BN</strain>
        <strain evidence="10">BN, Sprague-Dawley</strain>
    </source>
</reference>
<dbReference type="EMBL" id="CH473987">
    <property type="protein sequence ID" value="EDM18657.1"/>
    <property type="molecule type" value="Genomic_DNA"/>
</dbReference>
<dbReference type="InterPro" id="IPR052387">
    <property type="entry name" value="Fibrocystin"/>
</dbReference>
<keyword evidence="5" id="KW-0472">Membrane</keyword>
<dbReference type="PROSITE" id="PS51484">
    <property type="entry name" value="G8"/>
    <property type="match status" value="1"/>
</dbReference>
<evidence type="ECO:0000313" key="10">
    <source>
        <dbReference type="Proteomes" id="UP000234681"/>
    </source>
</evidence>
<organism evidence="9 10">
    <name type="scientific">Rattus norvegicus</name>
    <name type="common">Rat</name>
    <dbReference type="NCBI Taxonomy" id="10116"/>
    <lineage>
        <taxon>Eukaryota</taxon>
        <taxon>Metazoa</taxon>
        <taxon>Chordata</taxon>
        <taxon>Craniata</taxon>
        <taxon>Vertebrata</taxon>
        <taxon>Euteleostomi</taxon>
        <taxon>Mammalia</taxon>
        <taxon>Eutheria</taxon>
        <taxon>Euarchontoglires</taxon>
        <taxon>Glires</taxon>
        <taxon>Rodentia</taxon>
        <taxon>Myomorpha</taxon>
        <taxon>Muroidea</taxon>
        <taxon>Muridae</taxon>
        <taxon>Murinae</taxon>
        <taxon>Rattus</taxon>
    </lineage>
</organism>
<keyword evidence="6" id="KW-0325">Glycoprotein</keyword>
<dbReference type="InterPro" id="IPR019316">
    <property type="entry name" value="G8_domain"/>
</dbReference>
<evidence type="ECO:0000256" key="7">
    <source>
        <dbReference type="SAM" id="MobiDB-lite"/>
    </source>
</evidence>
<dbReference type="InterPro" id="IPR006626">
    <property type="entry name" value="PbH1"/>
</dbReference>
<dbReference type="SMART" id="SM01225">
    <property type="entry name" value="G8"/>
    <property type="match status" value="1"/>
</dbReference>
<dbReference type="PANTHER" id="PTHR46769:SF1">
    <property type="entry name" value="FIBROCYSTIN"/>
    <property type="match status" value="1"/>
</dbReference>
<feature type="compositionally biased region" description="Basic and acidic residues" evidence="7">
    <location>
        <begin position="570"/>
        <end position="582"/>
    </location>
</feature>
<proteinExistence type="predicted"/>
<evidence type="ECO:0000256" key="4">
    <source>
        <dbReference type="ARBA" id="ARBA00022729"/>
    </source>
</evidence>
<comment type="subcellular location">
    <subcellularLocation>
        <location evidence="2">Cell membrane</location>
    </subcellularLocation>
    <subcellularLocation>
        <location evidence="1">Membrane</location>
        <topology evidence="1">Single-pass membrane protein</topology>
    </subcellularLocation>
</comment>
<keyword evidence="4" id="KW-0732">Signal</keyword>
<feature type="region of interest" description="Disordered" evidence="7">
    <location>
        <begin position="570"/>
        <end position="606"/>
    </location>
</feature>
<evidence type="ECO:0000313" key="9">
    <source>
        <dbReference type="EMBL" id="EDM18657.1"/>
    </source>
</evidence>
<evidence type="ECO:0000256" key="3">
    <source>
        <dbReference type="ARBA" id="ARBA00022475"/>
    </source>
</evidence>
<dbReference type="InterPro" id="IPR055401">
    <property type="entry name" value="CEMIP_beta-hel_dom"/>
</dbReference>
<protein>
    <submittedName>
        <fullName evidence="9">RCG43431, isoform CRA_c</fullName>
    </submittedName>
</protein>
<dbReference type="PANTHER" id="PTHR46769">
    <property type="entry name" value="POLYCYSTIC KIDNEY AND HEPATIC DISEASE 1 (AUTOSOMAL RECESSIVE)-LIKE 1"/>
    <property type="match status" value="1"/>
</dbReference>
<keyword evidence="5" id="KW-1133">Transmembrane helix</keyword>
<dbReference type="SMART" id="SM00710">
    <property type="entry name" value="PbH1"/>
    <property type="match status" value="4"/>
</dbReference>
<dbReference type="Proteomes" id="UP000234681">
    <property type="component" value="Chromosome 9"/>
</dbReference>
<keyword evidence="5" id="KW-0812">Transmembrane</keyword>
<evidence type="ECO:0000256" key="1">
    <source>
        <dbReference type="ARBA" id="ARBA00004167"/>
    </source>
</evidence>
<keyword evidence="3" id="KW-1003">Cell membrane</keyword>
<feature type="domain" description="G8" evidence="8">
    <location>
        <begin position="321"/>
        <end position="447"/>
    </location>
</feature>
<gene>
    <name evidence="9" type="ORF">rCG_43431</name>
</gene>
<sequence length="606" mass="66412">MEPCSGSLLGSYLHSCSMWGSFSRGLSIHRTWGLKVENNIFYKIVGHALLVGSYMDRSFSTSEAVIGRKNGWWEEGSMIRNNVIINVSGAEGLSSSEMLAPAGIYTFSPTSAIEGNRVCAAGYGYVLHLVTSQTVQAPLLSFNWNTAHSCTRYGLLVYPEFQPPWNNDTGFTLFQNFMVWGSAGGAQIFRSNNLHLRNFQVYACRDFGIDILESDTNTLVTDSFLLGHFTHEGSLCMSVGIKTPKRWGLTISNTTFVNFDLNCVAIRTCSGCSQGQVSGEGQVHVFLQVKHGAPPTVSASTSVSESALKWSLPETWQDVEKGWGGYNHTIPGPGDDVLILPNKTVLVDTDLPVLRCLYVMGTLEFPVDRSNVLSVACLLIAGGELKVGTLENPLGKDQRLLILLRASEEIFCDRFDGIRVDPGTIGVYGKLRLHSAYPKKSWVHLGADIAPGNERNASSLITGNQIYTRPSVVSILVQPSDGEVGIELPIQPRLIFLDEKNERVEALGLPSEPWIISVSLEGTSESMLKGCTQAETQDGYVTFSRLAVLTSGSNWHLVFTVTFPPEIKPEDISESQAKEQKKNTHISSKPRELQVKTAKEDAMMGE</sequence>
<dbReference type="Pfam" id="PF24606">
    <property type="entry name" value="CEMIP_beta-hel"/>
    <property type="match status" value="1"/>
</dbReference>
<dbReference type="AlphaFoldDB" id="A6JJ75"/>
<reference evidence="9" key="1">
    <citation type="journal article" date="2005" name="Genome Res.">
        <title>Gene and alternative splicing annotation with AIR.</title>
        <authorList>
            <person name="Florea L."/>
            <person name="Di Francesco V."/>
            <person name="Miller J."/>
            <person name="Turner R."/>
            <person name="Yao A."/>
            <person name="Harris M."/>
            <person name="Walenz B."/>
            <person name="Mobarry C."/>
            <person name="Merkulov G.V."/>
            <person name="Charlab R."/>
            <person name="Dew I."/>
            <person name="Deng Z."/>
            <person name="Istrail S."/>
            <person name="Li P."/>
            <person name="Sutton G."/>
        </authorList>
    </citation>
    <scope>NUCLEOTIDE SEQUENCE</scope>
    <source>
        <strain evidence="9">BN</strain>
    </source>
</reference>